<feature type="domain" description="Sulfotransferase" evidence="4">
    <location>
        <begin position="84"/>
        <end position="336"/>
    </location>
</feature>
<evidence type="ECO:0000313" key="5">
    <source>
        <dbReference type="EMBL" id="GAU93138.1"/>
    </source>
</evidence>
<dbReference type="OrthoDB" id="205623at2759"/>
<keyword evidence="2" id="KW-0808">Transferase</keyword>
<dbReference type="Gene3D" id="3.40.50.300">
    <property type="entry name" value="P-loop containing nucleotide triphosphate hydrolases"/>
    <property type="match status" value="1"/>
</dbReference>
<dbReference type="Pfam" id="PF00685">
    <property type="entry name" value="Sulfotransfer_1"/>
    <property type="match status" value="1"/>
</dbReference>
<proteinExistence type="inferred from homology"/>
<dbReference type="Proteomes" id="UP000186922">
    <property type="component" value="Unassembled WGS sequence"/>
</dbReference>
<comment type="caution">
    <text evidence="5">The sequence shown here is derived from an EMBL/GenBank/DDBJ whole genome shotgun (WGS) entry which is preliminary data.</text>
</comment>
<dbReference type="PANTHER" id="PTHR11783">
    <property type="entry name" value="SULFOTRANSFERASE SULT"/>
    <property type="match status" value="1"/>
</dbReference>
<reference evidence="5 6" key="1">
    <citation type="journal article" date="2016" name="Nat. Commun.">
        <title>Extremotolerant tardigrade genome and improved radiotolerance of human cultured cells by tardigrade-unique protein.</title>
        <authorList>
            <person name="Hashimoto T."/>
            <person name="Horikawa D.D."/>
            <person name="Saito Y."/>
            <person name="Kuwahara H."/>
            <person name="Kozuka-Hata H."/>
            <person name="Shin-I T."/>
            <person name="Minakuchi Y."/>
            <person name="Ohishi K."/>
            <person name="Motoyama A."/>
            <person name="Aizu T."/>
            <person name="Enomoto A."/>
            <person name="Kondo K."/>
            <person name="Tanaka S."/>
            <person name="Hara Y."/>
            <person name="Koshikawa S."/>
            <person name="Sagara H."/>
            <person name="Miura T."/>
            <person name="Yokobori S."/>
            <person name="Miyagawa K."/>
            <person name="Suzuki Y."/>
            <person name="Kubo T."/>
            <person name="Oyama M."/>
            <person name="Kohara Y."/>
            <person name="Fujiyama A."/>
            <person name="Arakawa K."/>
            <person name="Katayama T."/>
            <person name="Toyoda A."/>
            <person name="Kunieda T."/>
        </authorList>
    </citation>
    <scope>NUCLEOTIDE SEQUENCE [LARGE SCALE GENOMIC DNA]</scope>
    <source>
        <strain evidence="5 6">YOKOZUNA-1</strain>
    </source>
</reference>
<sequence>MENQEGSCGLPQNPRWQIRKQFFGLPGAEDDTEEKNDDRDPDAVHGIPGGCHVTDVLKNYHGCNVNYPFFLTIPDLERFQASSTDIAICGFPKSGSVWLSAIVHMIRSDADPACLQQGGVLEEKVPYLEYCTPANYAGYRAIDQLTQLPPGRAFFTHLSYEALPPSIPQSKTRIISHIRNPKDVMVSTFFHLKSRRQSRFSGNLEAVIKAFINDEVCYGPYFDHLASYWKHHEDPNVFHLSFEELAKDFNNVVRRLAKFLGKDLTDEQLKLMAYHTSFDQMKENERTNRINAARAGLLNFEVSPFLRSGSAGNWKLHFSREMNDNVDEWIAKNLQRADLKGLQFQFE</sequence>
<evidence type="ECO:0000256" key="1">
    <source>
        <dbReference type="ARBA" id="ARBA00005771"/>
    </source>
</evidence>
<dbReference type="InterPro" id="IPR027417">
    <property type="entry name" value="P-loop_NTPase"/>
</dbReference>
<accession>A0A1D1V3U7</accession>
<dbReference type="AlphaFoldDB" id="A0A1D1V3U7"/>
<feature type="region of interest" description="Disordered" evidence="3">
    <location>
        <begin position="21"/>
        <end position="44"/>
    </location>
</feature>
<evidence type="ECO:0000256" key="3">
    <source>
        <dbReference type="SAM" id="MobiDB-lite"/>
    </source>
</evidence>
<dbReference type="EMBL" id="BDGG01000002">
    <property type="protein sequence ID" value="GAU93138.1"/>
    <property type="molecule type" value="Genomic_DNA"/>
</dbReference>
<name>A0A1D1V3U7_RAMVA</name>
<evidence type="ECO:0000259" key="4">
    <source>
        <dbReference type="Pfam" id="PF00685"/>
    </source>
</evidence>
<gene>
    <name evidence="5" type="primary">RvY_05124-1</name>
    <name evidence="5" type="synonym">RvY_05124.1</name>
    <name evidence="5" type="ORF">RvY_05124</name>
</gene>
<evidence type="ECO:0000313" key="6">
    <source>
        <dbReference type="Proteomes" id="UP000186922"/>
    </source>
</evidence>
<dbReference type="GO" id="GO:0008146">
    <property type="term" value="F:sulfotransferase activity"/>
    <property type="evidence" value="ECO:0007669"/>
    <property type="project" value="InterPro"/>
</dbReference>
<keyword evidence="6" id="KW-1185">Reference proteome</keyword>
<protein>
    <recommendedName>
        <fullName evidence="4">Sulfotransferase domain-containing protein</fullName>
    </recommendedName>
</protein>
<evidence type="ECO:0000256" key="2">
    <source>
        <dbReference type="ARBA" id="ARBA00022679"/>
    </source>
</evidence>
<organism evidence="5 6">
    <name type="scientific">Ramazzottius varieornatus</name>
    <name type="common">Water bear</name>
    <name type="synonym">Tardigrade</name>
    <dbReference type="NCBI Taxonomy" id="947166"/>
    <lineage>
        <taxon>Eukaryota</taxon>
        <taxon>Metazoa</taxon>
        <taxon>Ecdysozoa</taxon>
        <taxon>Tardigrada</taxon>
        <taxon>Eutardigrada</taxon>
        <taxon>Parachela</taxon>
        <taxon>Hypsibioidea</taxon>
        <taxon>Ramazzottiidae</taxon>
        <taxon>Ramazzottius</taxon>
    </lineage>
</organism>
<dbReference type="InterPro" id="IPR000863">
    <property type="entry name" value="Sulfotransferase_dom"/>
</dbReference>
<comment type="similarity">
    <text evidence="1">Belongs to the sulfotransferase 1 family.</text>
</comment>
<dbReference type="STRING" id="947166.A0A1D1V3U7"/>
<dbReference type="SUPFAM" id="SSF52540">
    <property type="entry name" value="P-loop containing nucleoside triphosphate hydrolases"/>
    <property type="match status" value="1"/>
</dbReference>